<evidence type="ECO:0000313" key="2">
    <source>
        <dbReference type="EMBL" id="SPO04455.1"/>
    </source>
</evidence>
<gene>
    <name evidence="2" type="ORF">DNG_07140</name>
</gene>
<feature type="region of interest" description="Disordered" evidence="1">
    <location>
        <begin position="1"/>
        <end position="192"/>
    </location>
</feature>
<feature type="compositionally biased region" description="Acidic residues" evidence="1">
    <location>
        <begin position="89"/>
        <end position="109"/>
    </location>
</feature>
<dbReference type="Proteomes" id="UP001187682">
    <property type="component" value="Unassembled WGS sequence"/>
</dbReference>
<feature type="compositionally biased region" description="Basic and acidic residues" evidence="1">
    <location>
        <begin position="27"/>
        <end position="40"/>
    </location>
</feature>
<evidence type="ECO:0000256" key="1">
    <source>
        <dbReference type="SAM" id="MobiDB-lite"/>
    </source>
</evidence>
<sequence length="333" mass="37459">MASPSARRKNNNTKNSNKRNVSKVRPIPKEQQSHHHDDVPQIHTRSTPPPHPAAPSPPISSIGLPPQLDYSQISPASSLLCPSDREYPESESESEGESMEPLSSEDSESDSGSNPPAGPRRCGPAHPASCADFSDDTDFNVEELSDLDPMDSDEEDAIRPTGYESALSDQSRPASRSGWATNAPPRPRGLDREFMDDMQNLTCNNDSGDEIDAEADEVQEFMRWQKERKRRHRITHGSSVGKRTVSERGEDSDHEDLRPFLNGESPVSDRRMRRRIGEWRSSMLFPDHTPEGIPELDEPDSDEVDEYFGENLSKELPYFDLDDLEVMDMDDWD</sequence>
<feature type="compositionally biased region" description="Polar residues" evidence="1">
    <location>
        <begin position="167"/>
        <end position="180"/>
    </location>
</feature>
<evidence type="ECO:0000313" key="3">
    <source>
        <dbReference type="Proteomes" id="UP001187682"/>
    </source>
</evidence>
<name>A0AAE8SX46_9PEZI</name>
<feature type="compositionally biased region" description="Basic residues" evidence="1">
    <location>
        <begin position="1"/>
        <end position="22"/>
    </location>
</feature>
<keyword evidence="3" id="KW-1185">Reference proteome</keyword>
<proteinExistence type="predicted"/>
<feature type="compositionally biased region" description="Acidic residues" evidence="1">
    <location>
        <begin position="294"/>
        <end position="304"/>
    </location>
</feature>
<protein>
    <submittedName>
        <fullName evidence="2">Uncharacterized protein</fullName>
    </submittedName>
</protein>
<organism evidence="2 3">
    <name type="scientific">Cephalotrichum gorgonifer</name>
    <dbReference type="NCBI Taxonomy" id="2041049"/>
    <lineage>
        <taxon>Eukaryota</taxon>
        <taxon>Fungi</taxon>
        <taxon>Dikarya</taxon>
        <taxon>Ascomycota</taxon>
        <taxon>Pezizomycotina</taxon>
        <taxon>Sordariomycetes</taxon>
        <taxon>Hypocreomycetidae</taxon>
        <taxon>Microascales</taxon>
        <taxon>Microascaceae</taxon>
        <taxon>Cephalotrichum</taxon>
    </lineage>
</organism>
<comment type="caution">
    <text evidence="2">The sequence shown here is derived from an EMBL/GenBank/DDBJ whole genome shotgun (WGS) entry which is preliminary data.</text>
</comment>
<feature type="compositionally biased region" description="Acidic residues" evidence="1">
    <location>
        <begin position="133"/>
        <end position="156"/>
    </location>
</feature>
<dbReference type="AlphaFoldDB" id="A0AAE8SX46"/>
<feature type="compositionally biased region" description="Pro residues" evidence="1">
    <location>
        <begin position="47"/>
        <end position="58"/>
    </location>
</feature>
<feature type="compositionally biased region" description="Basic residues" evidence="1">
    <location>
        <begin position="226"/>
        <end position="235"/>
    </location>
</feature>
<feature type="compositionally biased region" description="Basic and acidic residues" evidence="1">
    <location>
        <begin position="244"/>
        <end position="258"/>
    </location>
</feature>
<dbReference type="EMBL" id="ONZQ02000010">
    <property type="protein sequence ID" value="SPO04455.1"/>
    <property type="molecule type" value="Genomic_DNA"/>
</dbReference>
<feature type="region of interest" description="Disordered" evidence="1">
    <location>
        <begin position="284"/>
        <end position="304"/>
    </location>
</feature>
<reference evidence="2" key="1">
    <citation type="submission" date="2018-03" db="EMBL/GenBank/DDBJ databases">
        <authorList>
            <person name="Guldener U."/>
        </authorList>
    </citation>
    <scope>NUCLEOTIDE SEQUENCE</scope>
</reference>
<accession>A0AAE8SX46</accession>
<feature type="region of interest" description="Disordered" evidence="1">
    <location>
        <begin position="226"/>
        <end position="269"/>
    </location>
</feature>